<feature type="domain" description="General stress protein FMN-binding split barrel" evidence="1">
    <location>
        <begin position="8"/>
        <end position="151"/>
    </location>
</feature>
<name>A0A0E9MZA2_9BACT</name>
<dbReference type="RefSeq" id="WP_046368120.1">
    <property type="nucleotide sequence ID" value="NZ_BBWV01000001.1"/>
</dbReference>
<dbReference type="InterPro" id="IPR012349">
    <property type="entry name" value="Split_barrel_FMN-bd"/>
</dbReference>
<sequence length="161" mass="18175">METNTNTSIAAMIKDVGICMFTTVDEAGKVTSRPMATIHVDENNNIWFFTNEFSEKIHDVSRDNVVNLIYSHPGKNTYLDIHGTCKIIVDKSVMKTHWNPMMKAWFPAGLDDPKLCMLQVITQDAYYWNSSANRMVVFAGMFKAIVKGEKYAEGEAGKVKL</sequence>
<comment type="caution">
    <text evidence="2">The sequence shown here is derived from an EMBL/GenBank/DDBJ whole genome shotgun (WGS) entry which is preliminary data.</text>
</comment>
<organism evidence="2 3">
    <name type="scientific">Flavihumibacter petaseus NBRC 106054</name>
    <dbReference type="NCBI Taxonomy" id="1220578"/>
    <lineage>
        <taxon>Bacteria</taxon>
        <taxon>Pseudomonadati</taxon>
        <taxon>Bacteroidota</taxon>
        <taxon>Chitinophagia</taxon>
        <taxon>Chitinophagales</taxon>
        <taxon>Chitinophagaceae</taxon>
        <taxon>Flavihumibacter</taxon>
    </lineage>
</organism>
<dbReference type="EMBL" id="BBWV01000001">
    <property type="protein sequence ID" value="GAO42425.1"/>
    <property type="molecule type" value="Genomic_DNA"/>
</dbReference>
<dbReference type="PANTHER" id="PTHR34818:SF1">
    <property type="entry name" value="PROTEIN BLI-3"/>
    <property type="match status" value="1"/>
</dbReference>
<dbReference type="STRING" id="1220578.FPE01S_01_14400"/>
<dbReference type="OrthoDB" id="1432662at2"/>
<keyword evidence="3" id="KW-1185">Reference proteome</keyword>
<evidence type="ECO:0000313" key="2">
    <source>
        <dbReference type="EMBL" id="GAO42425.1"/>
    </source>
</evidence>
<evidence type="ECO:0000259" key="1">
    <source>
        <dbReference type="Pfam" id="PF16242"/>
    </source>
</evidence>
<dbReference type="Gene3D" id="2.30.110.10">
    <property type="entry name" value="Electron Transport, Fmn-binding Protein, Chain A"/>
    <property type="match status" value="1"/>
</dbReference>
<dbReference type="AlphaFoldDB" id="A0A0E9MZA2"/>
<dbReference type="SUPFAM" id="SSF50475">
    <property type="entry name" value="FMN-binding split barrel"/>
    <property type="match status" value="1"/>
</dbReference>
<protein>
    <recommendedName>
        <fullName evidence="1">General stress protein FMN-binding split barrel domain-containing protein</fullName>
    </recommendedName>
</protein>
<gene>
    <name evidence="2" type="ORF">FPE01S_01_14400</name>
</gene>
<dbReference type="Proteomes" id="UP000033121">
    <property type="component" value="Unassembled WGS sequence"/>
</dbReference>
<dbReference type="Pfam" id="PF16242">
    <property type="entry name" value="Pyrid_ox_like"/>
    <property type="match status" value="1"/>
</dbReference>
<reference evidence="2 3" key="1">
    <citation type="submission" date="2015-04" db="EMBL/GenBank/DDBJ databases">
        <title>Whole genome shotgun sequence of Flavihumibacter petaseus NBRC 106054.</title>
        <authorList>
            <person name="Miyazawa S."/>
            <person name="Hosoyama A."/>
            <person name="Hashimoto M."/>
            <person name="Noguchi M."/>
            <person name="Tsuchikane K."/>
            <person name="Ohji S."/>
            <person name="Yamazoe A."/>
            <person name="Ichikawa N."/>
            <person name="Kimura A."/>
            <person name="Fujita N."/>
        </authorList>
    </citation>
    <scope>NUCLEOTIDE SEQUENCE [LARGE SCALE GENOMIC DNA]</scope>
    <source>
        <strain evidence="2 3">NBRC 106054</strain>
    </source>
</reference>
<evidence type="ECO:0000313" key="3">
    <source>
        <dbReference type="Proteomes" id="UP000033121"/>
    </source>
</evidence>
<dbReference type="InterPro" id="IPR052917">
    <property type="entry name" value="Stress-Dev_Protein"/>
</dbReference>
<accession>A0A0E9MZA2</accession>
<proteinExistence type="predicted"/>
<dbReference type="InterPro" id="IPR038725">
    <property type="entry name" value="YdaG_split_barrel_FMN-bd"/>
</dbReference>
<dbReference type="PANTHER" id="PTHR34818">
    <property type="entry name" value="PROTEIN BLI-3"/>
    <property type="match status" value="1"/>
</dbReference>